<dbReference type="InterPro" id="IPR000917">
    <property type="entry name" value="Sulfatase_N"/>
</dbReference>
<feature type="region of interest" description="Disordered" evidence="1">
    <location>
        <begin position="38"/>
        <end position="91"/>
    </location>
</feature>
<dbReference type="InterPro" id="IPR017850">
    <property type="entry name" value="Alkaline_phosphatase_core_sf"/>
</dbReference>
<dbReference type="EMBL" id="CP097331">
    <property type="protein sequence ID" value="URF06193.1"/>
    <property type="molecule type" value="Genomic_DNA"/>
</dbReference>
<dbReference type="Pfam" id="PF00884">
    <property type="entry name" value="Sulfatase"/>
    <property type="match status" value="1"/>
</dbReference>
<dbReference type="Gene3D" id="3.40.720.10">
    <property type="entry name" value="Alkaline Phosphatase, subunit A"/>
    <property type="match status" value="1"/>
</dbReference>
<dbReference type="PANTHER" id="PTHR43751">
    <property type="entry name" value="SULFATASE"/>
    <property type="match status" value="1"/>
</dbReference>
<sequence>MNAKGLPSQRATARRWQLAATAVVAALALAGCKRADENKPAETQAPAAPAAQAPAPAAPPPVTSTTPAPTTPVPATAPAQGASPVAAAPAGARGGKPNIVVIFGDDVGLGNVSAFSHGVVGYKTPNIDRIAKEGMMLTDYYAENSCTAGRSTFITGQTVFRTGLSKVGLPGAPVGLQDRDITIAQALKPLGYNTAQFGKNHLGDQDRFLPTKHGFDEFFGNLYHLNAEEEPERPYWPKDNPDFLKYYNPRGVIHSTADGKIEDTGPLNRKRMETIDDETTGAAIQYIQKQAQGDKPFFLWMNFTRMHLFTHVRPEYRGKAGLGGGHEYADGMWEMDQNVGKLLKSIDDAGITNNTIVVYTTDNGPNFFTWPDAANTPFRSEKDSNWEGAYRVPAMIRWPGKIQPGTVSNGLMSGLDWFPTLLAAAGDGDVKDRLVKGTTLGGKSAKVHLDGYNQLPMLTGQTDKSARNEFFYFNDDAELVAMRYDVLTQGATQPTAWKVVFCEQRARGGFEVWKEPFTCLRAPKYFNLRMDPYERADTGPTNLYHQLETENPYLFIEGNRRAIQFLQTFVDYPPSQLPASFTIDQAEASVKRKVAEQMAKAQSAQPQKK</sequence>
<protein>
    <submittedName>
        <fullName evidence="4">Arylsulfatase</fullName>
    </submittedName>
</protein>
<dbReference type="CDD" id="cd16142">
    <property type="entry name" value="ARS_like"/>
    <property type="match status" value="1"/>
</dbReference>
<keyword evidence="2" id="KW-0732">Signal</keyword>
<evidence type="ECO:0000256" key="2">
    <source>
        <dbReference type="SAM" id="SignalP"/>
    </source>
</evidence>
<dbReference type="RefSeq" id="WP_211942615.1">
    <property type="nucleotide sequence ID" value="NZ_CAJPVH010000001.1"/>
</dbReference>
<feature type="compositionally biased region" description="Low complexity" evidence="1">
    <location>
        <begin position="63"/>
        <end position="91"/>
    </location>
</feature>
<feature type="chain" id="PRO_5042019114" evidence="2">
    <location>
        <begin position="36"/>
        <end position="609"/>
    </location>
</feature>
<feature type="domain" description="Sulfatase N-terminal" evidence="3">
    <location>
        <begin position="97"/>
        <end position="426"/>
    </location>
</feature>
<name>A0AAE9L3R8_9BURK</name>
<evidence type="ECO:0000259" key="3">
    <source>
        <dbReference type="Pfam" id="PF00884"/>
    </source>
</evidence>
<dbReference type="Proteomes" id="UP001056132">
    <property type="component" value="Chromosome 2"/>
</dbReference>
<organism evidence="4 5">
    <name type="scientific">Cupriavidus campinensis</name>
    <dbReference type="NCBI Taxonomy" id="151783"/>
    <lineage>
        <taxon>Bacteria</taxon>
        <taxon>Pseudomonadati</taxon>
        <taxon>Pseudomonadota</taxon>
        <taxon>Betaproteobacteria</taxon>
        <taxon>Burkholderiales</taxon>
        <taxon>Burkholderiaceae</taxon>
        <taxon>Cupriavidus</taxon>
    </lineage>
</organism>
<dbReference type="Gene3D" id="3.30.1120.10">
    <property type="match status" value="1"/>
</dbReference>
<dbReference type="SUPFAM" id="SSF53649">
    <property type="entry name" value="Alkaline phosphatase-like"/>
    <property type="match status" value="1"/>
</dbReference>
<gene>
    <name evidence="4" type="ORF">M5D45_24000</name>
</gene>
<evidence type="ECO:0000313" key="5">
    <source>
        <dbReference type="Proteomes" id="UP001056132"/>
    </source>
</evidence>
<feature type="signal peptide" evidence="2">
    <location>
        <begin position="1"/>
        <end position="35"/>
    </location>
</feature>
<dbReference type="KEGG" id="ccam:M5D45_24000"/>
<dbReference type="PROSITE" id="PS51257">
    <property type="entry name" value="PROKAR_LIPOPROTEIN"/>
    <property type="match status" value="1"/>
</dbReference>
<evidence type="ECO:0000256" key="1">
    <source>
        <dbReference type="SAM" id="MobiDB-lite"/>
    </source>
</evidence>
<dbReference type="InterPro" id="IPR052701">
    <property type="entry name" value="GAG_Ulvan_Degrading_Sulfatases"/>
</dbReference>
<reference evidence="4" key="2">
    <citation type="submission" date="2022-05" db="EMBL/GenBank/DDBJ databases">
        <authorList>
            <person name="Kunte H.-J."/>
        </authorList>
    </citation>
    <scope>NUCLEOTIDE SEQUENCE</scope>
    <source>
        <strain evidence="4">G5</strain>
    </source>
</reference>
<proteinExistence type="predicted"/>
<feature type="compositionally biased region" description="Low complexity" evidence="1">
    <location>
        <begin position="41"/>
        <end position="55"/>
    </location>
</feature>
<reference evidence="4" key="1">
    <citation type="journal article" date="2022" name="Microbiol. Resour. Announc.">
        <title>Genome Sequence of Cupriavidus campinensis Strain G5, a Member of a Bacterial Consortium Capable of Polyethylene Degradation.</title>
        <authorList>
            <person name="Schneider B."/>
            <person name="Pfeiffer F."/>
            <person name="Dyall-Smith M."/>
            <person name="Kunte H.J."/>
        </authorList>
    </citation>
    <scope>NUCLEOTIDE SEQUENCE</scope>
    <source>
        <strain evidence="4">G5</strain>
    </source>
</reference>
<dbReference type="AlphaFoldDB" id="A0AAE9L3R8"/>
<accession>A0AAE9L3R8</accession>
<dbReference type="PANTHER" id="PTHR43751:SF2">
    <property type="entry name" value="SULFATASE N-TERMINAL DOMAIN-CONTAINING PROTEIN"/>
    <property type="match status" value="1"/>
</dbReference>
<evidence type="ECO:0000313" key="4">
    <source>
        <dbReference type="EMBL" id="URF06193.1"/>
    </source>
</evidence>